<feature type="domain" description="PI-PLC Y-box" evidence="11">
    <location>
        <begin position="484"/>
        <end position="600"/>
    </location>
</feature>
<dbReference type="InterPro" id="IPR000008">
    <property type="entry name" value="C2_dom"/>
</dbReference>
<dbReference type="InterPro" id="IPR002048">
    <property type="entry name" value="EF_hand_dom"/>
</dbReference>
<dbReference type="EC" id="3.1.4.11" evidence="2 8"/>
<keyword evidence="5 8" id="KW-0443">Lipid metabolism</keyword>
<keyword evidence="15" id="KW-1185">Reference proteome</keyword>
<dbReference type="Proteomes" id="UP000663852">
    <property type="component" value="Unassembled WGS sequence"/>
</dbReference>
<dbReference type="InterPro" id="IPR001849">
    <property type="entry name" value="PH_domain"/>
</dbReference>
<evidence type="ECO:0000313" key="15">
    <source>
        <dbReference type="Proteomes" id="UP000663828"/>
    </source>
</evidence>
<dbReference type="InterPro" id="IPR011993">
    <property type="entry name" value="PH-like_dom_sf"/>
</dbReference>
<feature type="region of interest" description="Disordered" evidence="9">
    <location>
        <begin position="750"/>
        <end position="769"/>
    </location>
</feature>
<keyword evidence="8" id="KW-0378">Hydrolase</keyword>
<keyword evidence="3" id="KW-0106">Calcium</keyword>
<dbReference type="InterPro" id="IPR018247">
    <property type="entry name" value="EF_Hand_1_Ca_BS"/>
</dbReference>
<feature type="domain" description="EF-hand" evidence="12">
    <location>
        <begin position="176"/>
        <end position="211"/>
    </location>
</feature>
<dbReference type="InterPro" id="IPR001711">
    <property type="entry name" value="PLipase_C_Pinositol-sp_Y"/>
</dbReference>
<dbReference type="GO" id="GO:0004435">
    <property type="term" value="F:phosphatidylinositol-4,5-bisphosphate phospholipase C activity"/>
    <property type="evidence" value="ECO:0007669"/>
    <property type="project" value="UniProtKB-EC"/>
</dbReference>
<feature type="domain" description="C2" evidence="10">
    <location>
        <begin position="601"/>
        <end position="728"/>
    </location>
</feature>
<comment type="catalytic activity">
    <reaction evidence="7">
        <text>a 1,2-diacyl-sn-glycero-3-phospho-(1D-myo-inositol-4,5-bisphosphate) + H2O = 1D-myo-inositol 1,4,5-trisphosphate + a 1,2-diacyl-sn-glycerol + H(+)</text>
        <dbReference type="Rhea" id="RHEA:33179"/>
        <dbReference type="ChEBI" id="CHEBI:15377"/>
        <dbReference type="ChEBI" id="CHEBI:15378"/>
        <dbReference type="ChEBI" id="CHEBI:17815"/>
        <dbReference type="ChEBI" id="CHEBI:58456"/>
        <dbReference type="ChEBI" id="CHEBI:203600"/>
        <dbReference type="EC" id="3.1.4.11"/>
    </reaction>
    <physiologicalReaction direction="left-to-right" evidence="7">
        <dbReference type="Rhea" id="RHEA:33180"/>
    </physiologicalReaction>
</comment>
<keyword evidence="6" id="KW-0807">Transducer</keyword>
<dbReference type="SUPFAM" id="SSF50729">
    <property type="entry name" value="PH domain-like"/>
    <property type="match status" value="1"/>
</dbReference>
<name>A0A814ZE73_ADIRI</name>
<dbReference type="PROSITE" id="PS00018">
    <property type="entry name" value="EF_HAND_1"/>
    <property type="match status" value="1"/>
</dbReference>
<dbReference type="Pfam" id="PF16457">
    <property type="entry name" value="PH_12"/>
    <property type="match status" value="1"/>
</dbReference>
<dbReference type="InterPro" id="IPR011992">
    <property type="entry name" value="EF-hand-dom_pair"/>
</dbReference>
<dbReference type="GO" id="GO:0005509">
    <property type="term" value="F:calcium ion binding"/>
    <property type="evidence" value="ECO:0007669"/>
    <property type="project" value="InterPro"/>
</dbReference>
<evidence type="ECO:0000256" key="5">
    <source>
        <dbReference type="ARBA" id="ARBA00023098"/>
    </source>
</evidence>
<evidence type="ECO:0000256" key="4">
    <source>
        <dbReference type="ARBA" id="ARBA00022963"/>
    </source>
</evidence>
<dbReference type="EMBL" id="CAJNOJ010000056">
    <property type="protein sequence ID" value="CAF0981697.1"/>
    <property type="molecule type" value="Genomic_DNA"/>
</dbReference>
<evidence type="ECO:0000256" key="7">
    <source>
        <dbReference type="ARBA" id="ARBA00023674"/>
    </source>
</evidence>
<evidence type="ECO:0000256" key="3">
    <source>
        <dbReference type="ARBA" id="ARBA00022837"/>
    </source>
</evidence>
<dbReference type="CDD" id="cd08558">
    <property type="entry name" value="PI-PLCc_eukaryota"/>
    <property type="match status" value="1"/>
</dbReference>
<dbReference type="SUPFAM" id="SSF49562">
    <property type="entry name" value="C2 domain (Calcium/lipid-binding domain, CaLB)"/>
    <property type="match status" value="1"/>
</dbReference>
<dbReference type="Pfam" id="PF13499">
    <property type="entry name" value="EF-hand_7"/>
    <property type="match status" value="1"/>
</dbReference>
<dbReference type="Proteomes" id="UP000663828">
    <property type="component" value="Unassembled WGS sequence"/>
</dbReference>
<evidence type="ECO:0000259" key="10">
    <source>
        <dbReference type="PROSITE" id="PS50004"/>
    </source>
</evidence>
<dbReference type="InterPro" id="IPR000909">
    <property type="entry name" value="PLipase_C_PInositol-sp_X_dom"/>
</dbReference>
<dbReference type="SMART" id="SM00054">
    <property type="entry name" value="EFh"/>
    <property type="match status" value="2"/>
</dbReference>
<feature type="domain" description="EF-hand" evidence="12">
    <location>
        <begin position="139"/>
        <end position="174"/>
    </location>
</feature>
<dbReference type="PROSITE" id="PS50008">
    <property type="entry name" value="PIPLC_Y_DOMAIN"/>
    <property type="match status" value="1"/>
</dbReference>
<evidence type="ECO:0000313" key="14">
    <source>
        <dbReference type="EMBL" id="CAF1241157.1"/>
    </source>
</evidence>
<dbReference type="SMART" id="SM00148">
    <property type="entry name" value="PLCXc"/>
    <property type="match status" value="1"/>
</dbReference>
<dbReference type="PANTHER" id="PTHR10336">
    <property type="entry name" value="PHOSPHOINOSITIDE-SPECIFIC PHOSPHOLIPASE C FAMILY PROTEIN"/>
    <property type="match status" value="1"/>
</dbReference>
<dbReference type="PRINTS" id="PR00390">
    <property type="entry name" value="PHPHLIPASEC"/>
</dbReference>
<dbReference type="PROSITE" id="PS50007">
    <property type="entry name" value="PIPLC_X_DOMAIN"/>
    <property type="match status" value="1"/>
</dbReference>
<dbReference type="PANTHER" id="PTHR10336:SF209">
    <property type="entry name" value="PHOSPHOINOSITIDE PHOSPHOLIPASE C"/>
    <property type="match status" value="1"/>
</dbReference>
<dbReference type="EMBL" id="CAJNOR010002056">
    <property type="protein sequence ID" value="CAF1241157.1"/>
    <property type="molecule type" value="Genomic_DNA"/>
</dbReference>
<dbReference type="SMART" id="SM00149">
    <property type="entry name" value="PLCYc"/>
    <property type="match status" value="1"/>
</dbReference>
<dbReference type="InterPro" id="IPR035892">
    <property type="entry name" value="C2_domain_sf"/>
</dbReference>
<comment type="cofactor">
    <cofactor evidence="1">
        <name>Ca(2+)</name>
        <dbReference type="ChEBI" id="CHEBI:29108"/>
    </cofactor>
</comment>
<evidence type="ECO:0000256" key="2">
    <source>
        <dbReference type="ARBA" id="ARBA00012368"/>
    </source>
</evidence>
<dbReference type="Pfam" id="PF00387">
    <property type="entry name" value="PI-PLC-Y"/>
    <property type="match status" value="1"/>
</dbReference>
<evidence type="ECO:0000259" key="11">
    <source>
        <dbReference type="PROSITE" id="PS50008"/>
    </source>
</evidence>
<sequence>MSNDVTQFVDVLNQLKSGSNFIKQKFNGKKFSRQFYLHEREGYISYEKSHKLFGKPRIYHVKDIDEVRPGIRGPRFDHLLEKRVINDMDDQRVFTIMYDNHRKEEHLIAPDFSTRELWIQGLRHLMDRHAQKTQYHLIQEKKWILDFFHAADKNRSNTLSKNECRELLANKFNVELPQHIFEQMFNKADKSKEGLLNSDEFINFFQLLTCRKDICAILKKHANLNYTQPMETVFINANQLLSFLRLHYKQTMRLISLEEVQQLIREFELNKELRDKNLLGTDGFRNMLLSEYFDIVSPFHTRHIYQDMTRPLCDYYINTSHNTYLFYSQISGDSNPEAYNRVLLMGCRAVELDCYDGGNGSPIVKHAHTLVKPCSFESIIRSIEPNLFKASPYPVILNIENHCSLEQQKKMALILKRILGDRLITKPLPSKNPSVLPSPEDLKHKVLIRSKKLSSVVKRQDDDDDDDDNDTLLNPLSKDVQPDLAALFVYLQNVPFREYDYARANYSSFQSSSLAENRFYKFAQSDPIGLVQQTTWRLLRLYPGGLRQDSSNPDPIIAWNFGVQMVALNYQNDDDMTALCHGKFLDNGGCGYILKPDYLRHAEDTQFNPWDIGMNFDHSQTVTITIISGQFLPRSNLKSSDIPDPFVRLSTHGMRCDEHVLRTKVINNNGFDPIWNEMFRFRIKFPQMCLIYFCVMDYDVITNNDRLAYFCSPITMLQTGYRHIHLRANNCDQTYSTLFVHVDIQRDGVYDDGDNDDDDDDDNIISTRL</sequence>
<comment type="caution">
    <text evidence="14">The sequence shown here is derived from an EMBL/GenBank/DDBJ whole genome shotgun (WGS) entry which is preliminary data.</text>
</comment>
<keyword evidence="4 8" id="KW-0442">Lipid degradation</keyword>
<dbReference type="PROSITE" id="PS50222">
    <property type="entry name" value="EF_HAND_2"/>
    <property type="match status" value="2"/>
</dbReference>
<evidence type="ECO:0000259" key="12">
    <source>
        <dbReference type="PROSITE" id="PS50222"/>
    </source>
</evidence>
<dbReference type="InterPro" id="IPR001192">
    <property type="entry name" value="PI-PLC_fam"/>
</dbReference>
<organism evidence="14 15">
    <name type="scientific">Adineta ricciae</name>
    <name type="common">Rotifer</name>
    <dbReference type="NCBI Taxonomy" id="249248"/>
    <lineage>
        <taxon>Eukaryota</taxon>
        <taxon>Metazoa</taxon>
        <taxon>Spiralia</taxon>
        <taxon>Gnathifera</taxon>
        <taxon>Rotifera</taxon>
        <taxon>Eurotatoria</taxon>
        <taxon>Bdelloidea</taxon>
        <taxon>Adinetida</taxon>
        <taxon>Adinetidae</taxon>
        <taxon>Adineta</taxon>
    </lineage>
</organism>
<evidence type="ECO:0000256" key="1">
    <source>
        <dbReference type="ARBA" id="ARBA00001913"/>
    </source>
</evidence>
<reference evidence="14" key="1">
    <citation type="submission" date="2021-02" db="EMBL/GenBank/DDBJ databases">
        <authorList>
            <person name="Nowell W R."/>
        </authorList>
    </citation>
    <scope>NUCLEOTIDE SEQUENCE</scope>
</reference>
<dbReference type="SUPFAM" id="SSF51695">
    <property type="entry name" value="PLC-like phosphodiesterases"/>
    <property type="match status" value="1"/>
</dbReference>
<gene>
    <name evidence="13" type="ORF">EDS130_LOCUS13911</name>
    <name evidence="14" type="ORF">XAT740_LOCUS25745</name>
</gene>
<proteinExistence type="predicted"/>
<dbReference type="Gene3D" id="2.60.40.150">
    <property type="entry name" value="C2 domain"/>
    <property type="match status" value="1"/>
</dbReference>
<evidence type="ECO:0000256" key="6">
    <source>
        <dbReference type="ARBA" id="ARBA00023224"/>
    </source>
</evidence>
<dbReference type="GO" id="GO:0035556">
    <property type="term" value="P:intracellular signal transduction"/>
    <property type="evidence" value="ECO:0007669"/>
    <property type="project" value="InterPro"/>
</dbReference>
<dbReference type="AlphaFoldDB" id="A0A814ZE73"/>
<dbReference type="SUPFAM" id="SSF47473">
    <property type="entry name" value="EF-hand"/>
    <property type="match status" value="1"/>
</dbReference>
<dbReference type="CDD" id="cd00275">
    <property type="entry name" value="C2_PLC_like"/>
    <property type="match status" value="1"/>
</dbReference>
<dbReference type="GO" id="GO:0016042">
    <property type="term" value="P:lipid catabolic process"/>
    <property type="evidence" value="ECO:0007669"/>
    <property type="project" value="UniProtKB-KW"/>
</dbReference>
<evidence type="ECO:0000313" key="13">
    <source>
        <dbReference type="EMBL" id="CAF0981697.1"/>
    </source>
</evidence>
<accession>A0A814ZE73</accession>
<dbReference type="Gene3D" id="3.20.20.190">
    <property type="entry name" value="Phosphatidylinositol (PI) phosphodiesterase"/>
    <property type="match status" value="1"/>
</dbReference>
<evidence type="ECO:0000256" key="8">
    <source>
        <dbReference type="RuleBase" id="RU361133"/>
    </source>
</evidence>
<dbReference type="InterPro" id="IPR017946">
    <property type="entry name" value="PLC-like_Pdiesterase_TIM-brl"/>
</dbReference>
<protein>
    <recommendedName>
        <fullName evidence="2 8">Phosphoinositide phospholipase C</fullName>
        <ecNumber evidence="2 8">3.1.4.11</ecNumber>
    </recommendedName>
</protein>
<dbReference type="Gene3D" id="1.10.238.10">
    <property type="entry name" value="EF-hand"/>
    <property type="match status" value="2"/>
</dbReference>
<dbReference type="Pfam" id="PF00168">
    <property type="entry name" value="C2"/>
    <property type="match status" value="1"/>
</dbReference>
<dbReference type="Gene3D" id="2.30.29.30">
    <property type="entry name" value="Pleckstrin-homology domain (PH domain)/Phosphotyrosine-binding domain (PTB)"/>
    <property type="match status" value="1"/>
</dbReference>
<dbReference type="OrthoDB" id="269822at2759"/>
<dbReference type="Pfam" id="PF00388">
    <property type="entry name" value="PI-PLC-X"/>
    <property type="match status" value="1"/>
</dbReference>
<dbReference type="PROSITE" id="PS50004">
    <property type="entry name" value="C2"/>
    <property type="match status" value="1"/>
</dbReference>
<dbReference type="SMART" id="SM00239">
    <property type="entry name" value="C2"/>
    <property type="match status" value="1"/>
</dbReference>
<evidence type="ECO:0000256" key="9">
    <source>
        <dbReference type="SAM" id="MobiDB-lite"/>
    </source>
</evidence>
<feature type="compositionally biased region" description="Acidic residues" evidence="9">
    <location>
        <begin position="750"/>
        <end position="763"/>
    </location>
</feature>